<comment type="subcellular location">
    <subcellularLocation>
        <location evidence="1">Membrane</location>
        <topology evidence="1">Single-pass membrane protein</topology>
    </subcellularLocation>
</comment>
<keyword evidence="5" id="KW-1015">Disulfide bond</keyword>
<dbReference type="Proteomes" id="UP000015104">
    <property type="component" value="Unassembled WGS sequence"/>
</dbReference>
<dbReference type="SMART" id="SM00409">
    <property type="entry name" value="IG"/>
    <property type="match status" value="2"/>
</dbReference>
<dbReference type="SUPFAM" id="SSF48726">
    <property type="entry name" value="Immunoglobulin"/>
    <property type="match status" value="5"/>
</dbReference>
<keyword evidence="3" id="KW-1133">Transmembrane helix</keyword>
<keyword evidence="8" id="KW-1185">Reference proteome</keyword>
<dbReference type="EnsemblMetazoa" id="tetur23g02220.1">
    <property type="protein sequence ID" value="tetur23g02220.1"/>
    <property type="gene ID" value="tetur23g02220"/>
</dbReference>
<feature type="domain" description="Ig-like" evidence="6">
    <location>
        <begin position="208"/>
        <end position="343"/>
    </location>
</feature>
<dbReference type="InterPro" id="IPR036179">
    <property type="entry name" value="Ig-like_dom_sf"/>
</dbReference>
<dbReference type="STRING" id="32264.T1KVX8"/>
<evidence type="ECO:0000313" key="7">
    <source>
        <dbReference type="EnsemblMetazoa" id="tetur23g02220.1"/>
    </source>
</evidence>
<dbReference type="InterPro" id="IPR013783">
    <property type="entry name" value="Ig-like_fold"/>
</dbReference>
<evidence type="ECO:0000313" key="8">
    <source>
        <dbReference type="Proteomes" id="UP000015104"/>
    </source>
</evidence>
<dbReference type="Pfam" id="PF13927">
    <property type="entry name" value="Ig_3"/>
    <property type="match status" value="1"/>
</dbReference>
<dbReference type="PANTHER" id="PTHR23278">
    <property type="entry name" value="SIDESTEP PROTEIN"/>
    <property type="match status" value="1"/>
</dbReference>
<dbReference type="AlphaFoldDB" id="T1KVX8"/>
<dbReference type="InterPro" id="IPR003598">
    <property type="entry name" value="Ig_sub2"/>
</dbReference>
<dbReference type="HOGENOM" id="CLU_046476_0_0_1"/>
<dbReference type="Gene3D" id="2.60.40.10">
    <property type="entry name" value="Immunoglobulins"/>
    <property type="match status" value="5"/>
</dbReference>
<evidence type="ECO:0000256" key="1">
    <source>
        <dbReference type="ARBA" id="ARBA00004167"/>
    </source>
</evidence>
<keyword evidence="2" id="KW-0812">Transmembrane</keyword>
<dbReference type="SMART" id="SM00408">
    <property type="entry name" value="IGc2"/>
    <property type="match status" value="2"/>
</dbReference>
<dbReference type="Pfam" id="PF08205">
    <property type="entry name" value="C2-set_2"/>
    <property type="match status" value="1"/>
</dbReference>
<evidence type="ECO:0000256" key="3">
    <source>
        <dbReference type="ARBA" id="ARBA00022989"/>
    </source>
</evidence>
<evidence type="ECO:0000256" key="4">
    <source>
        <dbReference type="ARBA" id="ARBA00023136"/>
    </source>
</evidence>
<dbReference type="PROSITE" id="PS50835">
    <property type="entry name" value="IG_LIKE"/>
    <property type="match status" value="3"/>
</dbReference>
<evidence type="ECO:0000256" key="2">
    <source>
        <dbReference type="ARBA" id="ARBA00022692"/>
    </source>
</evidence>
<reference evidence="7" key="2">
    <citation type="submission" date="2015-06" db="UniProtKB">
        <authorList>
            <consortium name="EnsemblMetazoa"/>
        </authorList>
    </citation>
    <scope>IDENTIFICATION</scope>
</reference>
<sequence>MSGALLSLHSFVYGLEFYYWKSSLCTCHLLTLDINFFPHFLLSPGIPRPTLTWWKDDKPLIASYEMLSNELTRSDLTLTNLSRTFLLSKITCKASNAPLIEPLTTSITINLNCKQLTNRNNNSAKSISSTDGVLFSVDNQGSSGQLSVTYSLLRCFMGSPQREAEKYRLLANKTTLTWWKDDKLQFECKIILLCRVFKLKTMWILILPSYLFLCSLNYNLVESQNLEIDYSGHIEVEAIAGKSVSLPCNISITHGNSREVAIILWYKDDTGIPVYTVDIRNKSSLSSSIHLPSSSYKSRSYFEMSKSPPTLRLDKIESKDSGEYRCRVDYEKYPTQNFLVNLTVIVPPDSISILNTDTMEKLQGLVGPFNESTDLNLSCESYGGFDIASRNNVLRSSLCTCHLLTLDIKFFPHFLLSPGIPRPTLTWWKDDKPLIASYEMLSNELTRSDLTLTNLSRSFLLSKITCKASNAPLIEPLTTSITINLNCKQLTSRFIFNLLPPARLYWWLDGRRLTRSRDTISKDGNETMSLLSFTGTASDNGKELVCQAENPLMKNSSLEESVRLNIHYTPLVNIVLGAKIDRDSIREGSDVYFECIIEANPWITEVTWIFNGSPLMSQPSSGIIISNQSLVLQKVKRQNRGYYSCSALNSEGIGSSDTFYLKVKRICTNKVSAENLNRIRTQNLYLRVIQKFRLFL</sequence>
<protein>
    <recommendedName>
        <fullName evidence="6">Ig-like domain-containing protein</fullName>
    </recommendedName>
</protein>
<dbReference type="Pfam" id="PF07686">
    <property type="entry name" value="V-set"/>
    <property type="match status" value="1"/>
</dbReference>
<dbReference type="InterPro" id="IPR013162">
    <property type="entry name" value="CD80_C2-set"/>
</dbReference>
<dbReference type="InterPro" id="IPR003599">
    <property type="entry name" value="Ig_sub"/>
</dbReference>
<name>T1KVX8_TETUR</name>
<dbReference type="PANTHER" id="PTHR23278:SF19">
    <property type="entry name" value="OBSCURIN"/>
    <property type="match status" value="1"/>
</dbReference>
<keyword evidence="4" id="KW-0472">Membrane</keyword>
<feature type="domain" description="Ig-like" evidence="6">
    <location>
        <begin position="433"/>
        <end position="565"/>
    </location>
</feature>
<dbReference type="eggNOG" id="KOG3515">
    <property type="taxonomic scope" value="Eukaryota"/>
</dbReference>
<proteinExistence type="predicted"/>
<feature type="domain" description="Ig-like" evidence="6">
    <location>
        <begin position="570"/>
        <end position="660"/>
    </location>
</feature>
<dbReference type="InterPro" id="IPR013106">
    <property type="entry name" value="Ig_V-set"/>
</dbReference>
<accession>T1KVX8</accession>
<dbReference type="GO" id="GO:0016020">
    <property type="term" value="C:membrane"/>
    <property type="evidence" value="ECO:0007669"/>
    <property type="project" value="UniProtKB-SubCell"/>
</dbReference>
<dbReference type="EMBL" id="CAEY01000616">
    <property type="status" value="NOT_ANNOTATED_CDS"/>
    <property type="molecule type" value="Genomic_DNA"/>
</dbReference>
<reference evidence="8" key="1">
    <citation type="submission" date="2011-08" db="EMBL/GenBank/DDBJ databases">
        <authorList>
            <person name="Rombauts S."/>
        </authorList>
    </citation>
    <scope>NUCLEOTIDE SEQUENCE</scope>
    <source>
        <strain evidence="8">London</strain>
    </source>
</reference>
<dbReference type="InterPro" id="IPR007110">
    <property type="entry name" value="Ig-like_dom"/>
</dbReference>
<organism evidence="7 8">
    <name type="scientific">Tetranychus urticae</name>
    <name type="common">Two-spotted spider mite</name>
    <dbReference type="NCBI Taxonomy" id="32264"/>
    <lineage>
        <taxon>Eukaryota</taxon>
        <taxon>Metazoa</taxon>
        <taxon>Ecdysozoa</taxon>
        <taxon>Arthropoda</taxon>
        <taxon>Chelicerata</taxon>
        <taxon>Arachnida</taxon>
        <taxon>Acari</taxon>
        <taxon>Acariformes</taxon>
        <taxon>Trombidiformes</taxon>
        <taxon>Prostigmata</taxon>
        <taxon>Eleutherengona</taxon>
        <taxon>Raphignathae</taxon>
        <taxon>Tetranychoidea</taxon>
        <taxon>Tetranychidae</taxon>
        <taxon>Tetranychus</taxon>
    </lineage>
</organism>
<evidence type="ECO:0000259" key="6">
    <source>
        <dbReference type="PROSITE" id="PS50835"/>
    </source>
</evidence>
<evidence type="ECO:0000256" key="5">
    <source>
        <dbReference type="ARBA" id="ARBA00023157"/>
    </source>
</evidence>